<dbReference type="InterPro" id="IPR050708">
    <property type="entry name" value="T6SS_VgrG/RHS"/>
</dbReference>
<dbReference type="EMBL" id="CP119313">
    <property type="protein sequence ID" value="WEK18947.1"/>
    <property type="molecule type" value="Genomic_DNA"/>
</dbReference>
<gene>
    <name evidence="2" type="ORF">P0Y49_19420</name>
</gene>
<dbReference type="PANTHER" id="PTHR32305">
    <property type="match status" value="1"/>
</dbReference>
<evidence type="ECO:0000313" key="2">
    <source>
        <dbReference type="EMBL" id="WEK18947.1"/>
    </source>
</evidence>
<organism evidence="2 3">
    <name type="scientific">Candidatus Pedobacter colombiensis</name>
    <dbReference type="NCBI Taxonomy" id="3121371"/>
    <lineage>
        <taxon>Bacteria</taxon>
        <taxon>Pseudomonadati</taxon>
        <taxon>Bacteroidota</taxon>
        <taxon>Sphingobacteriia</taxon>
        <taxon>Sphingobacteriales</taxon>
        <taxon>Sphingobacteriaceae</taxon>
        <taxon>Pedobacter</taxon>
    </lineage>
</organism>
<dbReference type="Pfam" id="PF20041">
    <property type="entry name" value="DUF6443"/>
    <property type="match status" value="1"/>
</dbReference>
<evidence type="ECO:0000259" key="1">
    <source>
        <dbReference type="Pfam" id="PF20041"/>
    </source>
</evidence>
<dbReference type="AlphaFoldDB" id="A0AAJ6B5N6"/>
<dbReference type="Gene3D" id="2.180.10.10">
    <property type="entry name" value="RHS repeat-associated core"/>
    <property type="match status" value="1"/>
</dbReference>
<dbReference type="PANTHER" id="PTHR32305:SF15">
    <property type="entry name" value="PROTEIN RHSA-RELATED"/>
    <property type="match status" value="1"/>
</dbReference>
<proteinExistence type="predicted"/>
<accession>A0AAJ6B5N6</accession>
<dbReference type="InterPro" id="IPR045619">
    <property type="entry name" value="DUF6443"/>
</dbReference>
<name>A0AAJ6B5N6_9SPHI</name>
<reference evidence="2" key="1">
    <citation type="submission" date="2023-03" db="EMBL/GenBank/DDBJ databases">
        <title>Andean soil-derived lignocellulolytic bacterial consortium as a source of novel taxa and putative plastic-active enzymes.</title>
        <authorList>
            <person name="Diaz-Garcia L."/>
            <person name="Chuvochina M."/>
            <person name="Feuerriegel G."/>
            <person name="Bunk B."/>
            <person name="Sproer C."/>
            <person name="Streit W.R."/>
            <person name="Rodriguez L.M."/>
            <person name="Overmann J."/>
            <person name="Jimenez D.J."/>
        </authorList>
    </citation>
    <scope>NUCLEOTIDE SEQUENCE</scope>
    <source>
        <strain evidence="2">MAG 3858</strain>
    </source>
</reference>
<dbReference type="Proteomes" id="UP001214530">
    <property type="component" value="Chromosome"/>
</dbReference>
<feature type="domain" description="DUF6443" evidence="1">
    <location>
        <begin position="37"/>
        <end position="168"/>
    </location>
</feature>
<evidence type="ECO:0000313" key="3">
    <source>
        <dbReference type="Proteomes" id="UP001214530"/>
    </source>
</evidence>
<protein>
    <submittedName>
        <fullName evidence="2">DUF6443 domain-containing protein</fullName>
    </submittedName>
</protein>
<sequence>MIYHIKYCAILLLFMVLNLEVLAQNGYIQEERIKVAGVSTAEQVITLPISQKTITRSYTDGLGRIIQTVTIQASPSQKDIVQPFVYDNLGRQTINYLPYASSATDGSYHPNAITSEQPAFYQSGNPLIAQDAAPYNQQIFENSPLQRLLKAGTIGTGFQPDQHHKTYNSRSNQNTDYVINWGTNAVNQGYYDAATLSISEATDEDGKQVIVFKDKNGKTILECKKANQTVKGVFQAYFDTYYLYNEGGALVYVVPPKAISLMQQSSNWSLSQAGIVNLIFSYQYDIRGRLVQKTIPSKGAVFIIYDPANRPVLMQDANLRANNQWNYIKYDVKGHPISQGIYTDMEHIGLVNMQDYVNSLDYSTVYYEERVSASATGYYSNTVFPTTSIAPLAYGYYDDYDLDQNGVPDYSYAVQGLAGESIATNLLRGLPTMVRKRTIGNGLSNIWLINVLFYDKYGRSIQKQSNNHLNYTAEVVTDVSTSVFDFSGATTLTKVSKLAGVATTTVQTGYVYDHAYRLVGVNQSYNGASAISLAAYVYNEIGQLIKKDLKPGAVGFQSLDYRYNIRGQLQFINNSRLSNDGGITNSDNNDVFGMQLLYDQSDTNLGNTPYFSGALSAVKWMSKDGNNISSVERSYSYNYDALNRLSSSAYAERTGATGNFNNNVGGFNEDGISYDENGNILTLQRNSSTPGSNSHTQIDNLSCTYSNTHPNQLESVSDEATSGAGFMIYPGGSNTGTYGYDVSGNLVSDPYKGLSLQYNVLNRTDRITVNAGTGQYIDYTYDAFGGLLRKQVYRAGSTTLVTDYVEGFVYNNNSVGNIENLAYFGMPEGRVRNDQGVLKLEYVITDQQGNARVSIEDNGNGVAVVRQENSYYGFGMILANSPVGTLSDGNKHLYNGGSEWQNDYGNLPDYQQTFYRNYDAALGRFVGVDPLADSYASVTGYQYGNNNPIQFNDPLGDEPRPLPMLDTNAGTGDSLPLGGGGGGRLGNGRFSYEKWVASLDSRGDHGNWNSFLGQNLPSEAKEKAIIAQYGTTIDPGSAAGQAILGGNIWSENGVLGYYRENGIEFYNEQHTREYDENGFNMGNSYWTYKFVAIQVGNWFSNNNGTISNYAAGWGYAAGATGNQIGKIIKANSLYGAPLETTFVKTLVGNVEVSTSALRTTGTVLRAAGSLAGAAGLGITYYQYKTGQISGTEASVDATFGAIGFLGPWGAAISIGYFGGKYLYEHYSGNTLFDKPTQ</sequence>